<evidence type="ECO:0000259" key="2">
    <source>
        <dbReference type="Pfam" id="PF00561"/>
    </source>
</evidence>
<keyword evidence="4" id="KW-1185">Reference proteome</keyword>
<accession>A0ABN3HKJ3</accession>
<dbReference type="Gene3D" id="3.40.50.1820">
    <property type="entry name" value="alpha/beta hydrolase"/>
    <property type="match status" value="1"/>
</dbReference>
<evidence type="ECO:0000313" key="3">
    <source>
        <dbReference type="EMBL" id="GAA2382714.1"/>
    </source>
</evidence>
<feature type="domain" description="AB hydrolase-1" evidence="2">
    <location>
        <begin position="27"/>
        <end position="276"/>
    </location>
</feature>
<dbReference type="InterPro" id="IPR029058">
    <property type="entry name" value="AB_hydrolase_fold"/>
</dbReference>
<organism evidence="3 4">
    <name type="scientific">Dactylosporangium salmoneum</name>
    <dbReference type="NCBI Taxonomy" id="53361"/>
    <lineage>
        <taxon>Bacteria</taxon>
        <taxon>Bacillati</taxon>
        <taxon>Actinomycetota</taxon>
        <taxon>Actinomycetes</taxon>
        <taxon>Micromonosporales</taxon>
        <taxon>Micromonosporaceae</taxon>
        <taxon>Dactylosporangium</taxon>
    </lineage>
</organism>
<gene>
    <name evidence="3" type="ORF">GCM10010170_091130</name>
</gene>
<dbReference type="PANTHER" id="PTHR43433">
    <property type="entry name" value="HYDROLASE, ALPHA/BETA FOLD FAMILY PROTEIN"/>
    <property type="match status" value="1"/>
</dbReference>
<keyword evidence="3" id="KW-0378">Hydrolase</keyword>
<dbReference type="RefSeq" id="WP_344618928.1">
    <property type="nucleotide sequence ID" value="NZ_BAAARV010000093.1"/>
</dbReference>
<dbReference type="InterPro" id="IPR050471">
    <property type="entry name" value="AB_hydrolase"/>
</dbReference>
<dbReference type="SUPFAM" id="SSF53474">
    <property type="entry name" value="alpha/beta-Hydrolases"/>
    <property type="match status" value="1"/>
</dbReference>
<protein>
    <submittedName>
        <fullName evidence="3">Alpha/beta hydrolase</fullName>
    </submittedName>
</protein>
<dbReference type="PANTHER" id="PTHR43433:SF5">
    <property type="entry name" value="AB HYDROLASE-1 DOMAIN-CONTAINING PROTEIN"/>
    <property type="match status" value="1"/>
</dbReference>
<name>A0ABN3HKJ3_9ACTN</name>
<dbReference type="InterPro" id="IPR000073">
    <property type="entry name" value="AB_hydrolase_1"/>
</dbReference>
<proteinExistence type="predicted"/>
<sequence length="292" mass="31245">MTEDDFLDAPGGIRVCFRADGDPRGVPLLLIAGLGLDLTSWPGPMLDGLTARGFRVIRFDNRDAGRSTRVAAAPPGMLRQLFARPPRGAYTLEDMAGDALAVLDHLGVQRAHVTGMSMGGMIAQALAVGHPDRVAALTSIFSTTGERRVGQPARSTMARMARGPSRTREQWVARHLAMLDHIGSRHYPYDEAAERSWAALAWDRGNGPARHAGVARQIGAIQASGDRTAALRAITAPTVVVHGDEDRMVHPSGGRATAAAIPGARHVEIEGMRHHLSPGVLDRLVDLIAQPR</sequence>
<evidence type="ECO:0000313" key="4">
    <source>
        <dbReference type="Proteomes" id="UP001501444"/>
    </source>
</evidence>
<dbReference type="GO" id="GO:0016787">
    <property type="term" value="F:hydrolase activity"/>
    <property type="evidence" value="ECO:0007669"/>
    <property type="project" value="UniProtKB-KW"/>
</dbReference>
<feature type="region of interest" description="Disordered" evidence="1">
    <location>
        <begin position="146"/>
        <end position="166"/>
    </location>
</feature>
<dbReference type="Proteomes" id="UP001501444">
    <property type="component" value="Unassembled WGS sequence"/>
</dbReference>
<dbReference type="EMBL" id="BAAARV010000093">
    <property type="protein sequence ID" value="GAA2382714.1"/>
    <property type="molecule type" value="Genomic_DNA"/>
</dbReference>
<reference evidence="3 4" key="1">
    <citation type="journal article" date="2019" name="Int. J. Syst. Evol. Microbiol.">
        <title>The Global Catalogue of Microorganisms (GCM) 10K type strain sequencing project: providing services to taxonomists for standard genome sequencing and annotation.</title>
        <authorList>
            <consortium name="The Broad Institute Genomics Platform"/>
            <consortium name="The Broad Institute Genome Sequencing Center for Infectious Disease"/>
            <person name="Wu L."/>
            <person name="Ma J."/>
        </authorList>
    </citation>
    <scope>NUCLEOTIDE SEQUENCE [LARGE SCALE GENOMIC DNA]</scope>
    <source>
        <strain evidence="3 4">JCM 3272</strain>
    </source>
</reference>
<comment type="caution">
    <text evidence="3">The sequence shown here is derived from an EMBL/GenBank/DDBJ whole genome shotgun (WGS) entry which is preliminary data.</text>
</comment>
<evidence type="ECO:0000256" key="1">
    <source>
        <dbReference type="SAM" id="MobiDB-lite"/>
    </source>
</evidence>
<dbReference type="Pfam" id="PF00561">
    <property type="entry name" value="Abhydrolase_1"/>
    <property type="match status" value="1"/>
</dbReference>